<feature type="compositionally biased region" description="Basic and acidic residues" evidence="1">
    <location>
        <begin position="16"/>
        <end position="29"/>
    </location>
</feature>
<dbReference type="EMBL" id="LAYC01000003">
    <property type="protein sequence ID" value="KYK55705.1"/>
    <property type="molecule type" value="Genomic_DNA"/>
</dbReference>
<proteinExistence type="predicted"/>
<dbReference type="AlphaFoldDB" id="A0A151GF38"/>
<evidence type="ECO:0000313" key="2">
    <source>
        <dbReference type="EMBL" id="KYK55705.1"/>
    </source>
</evidence>
<name>A0A151GF38_DRECN</name>
<dbReference type="Proteomes" id="UP000076580">
    <property type="component" value="Chromosome 03"/>
</dbReference>
<dbReference type="GeneID" id="63720312"/>
<protein>
    <submittedName>
        <fullName evidence="2">Uncharacterized protein</fullName>
    </submittedName>
</protein>
<organism evidence="2 3">
    <name type="scientific">Drechmeria coniospora</name>
    <name type="common">Nematophagous fungus</name>
    <name type="synonym">Meria coniospora</name>
    <dbReference type="NCBI Taxonomy" id="98403"/>
    <lineage>
        <taxon>Eukaryota</taxon>
        <taxon>Fungi</taxon>
        <taxon>Dikarya</taxon>
        <taxon>Ascomycota</taxon>
        <taxon>Pezizomycotina</taxon>
        <taxon>Sordariomycetes</taxon>
        <taxon>Hypocreomycetidae</taxon>
        <taxon>Hypocreales</taxon>
        <taxon>Ophiocordycipitaceae</taxon>
        <taxon>Drechmeria</taxon>
    </lineage>
</organism>
<dbReference type="InParanoid" id="A0A151GF38"/>
<keyword evidence="3" id="KW-1185">Reference proteome</keyword>
<gene>
    <name evidence="2" type="ORF">DCS_07669</name>
</gene>
<sequence length="310" mass="33694">MTAQVHAATEGTLLRPRREPLSPEYRGDDGEYVELNDLSSSTTTSVESLPRYEAVIGLSISSSAAASPAGPSTNLHATHTFQIETLGHPLIALPFSTTPVPILIYRVLPTGTLGPLAYQSLRQTRRSGNSVLVKPDDHLAEQPLCSTSYRFGPKRPPHMQLLGEAACDEVFEVHAKGCHTRAQGIRTHLGTFRWRYASRAERRAAGADSLVVLDLVTSVALAGGKSRERRRRIAQLVRNDEWRTKGTRGCTAGNGGRLMMDLGDWAAAKSELLQMEVLVIASCIVMLKKEVDRRKMQQMIIMAGGAGGGP</sequence>
<accession>A0A151GF38</accession>
<feature type="region of interest" description="Disordered" evidence="1">
    <location>
        <begin position="1"/>
        <end position="31"/>
    </location>
</feature>
<dbReference type="RefSeq" id="XP_040655057.1">
    <property type="nucleotide sequence ID" value="XM_040804953.1"/>
</dbReference>
<comment type="caution">
    <text evidence="2">The sequence shown here is derived from an EMBL/GenBank/DDBJ whole genome shotgun (WGS) entry which is preliminary data.</text>
</comment>
<evidence type="ECO:0000256" key="1">
    <source>
        <dbReference type="SAM" id="MobiDB-lite"/>
    </source>
</evidence>
<evidence type="ECO:0000313" key="3">
    <source>
        <dbReference type="Proteomes" id="UP000076580"/>
    </source>
</evidence>
<dbReference type="STRING" id="98403.A0A151GF38"/>
<reference evidence="2 3" key="1">
    <citation type="journal article" date="2016" name="Sci. Rep.">
        <title>Insights into Adaptations to a Near-Obligate Nematode Endoparasitic Lifestyle from the Finished Genome of Drechmeria coniospora.</title>
        <authorList>
            <person name="Zhang L."/>
            <person name="Zhou Z."/>
            <person name="Guo Q."/>
            <person name="Fokkens L."/>
            <person name="Miskei M."/>
            <person name="Pocsi I."/>
            <person name="Zhang W."/>
            <person name="Chen M."/>
            <person name="Wang L."/>
            <person name="Sun Y."/>
            <person name="Donzelli B.G."/>
            <person name="Gibson D.M."/>
            <person name="Nelson D.R."/>
            <person name="Luo J.G."/>
            <person name="Rep M."/>
            <person name="Liu H."/>
            <person name="Yang S."/>
            <person name="Wang J."/>
            <person name="Krasnoff S.B."/>
            <person name="Xu Y."/>
            <person name="Molnar I."/>
            <person name="Lin M."/>
        </authorList>
    </citation>
    <scope>NUCLEOTIDE SEQUENCE [LARGE SCALE GENOMIC DNA]</scope>
    <source>
        <strain evidence="2 3">ARSEF 6962</strain>
    </source>
</reference>